<organism evidence="2 3">
    <name type="scientific">Bradyrhizobium cajani</name>
    <dbReference type="NCBI Taxonomy" id="1928661"/>
    <lineage>
        <taxon>Bacteria</taxon>
        <taxon>Pseudomonadati</taxon>
        <taxon>Pseudomonadota</taxon>
        <taxon>Alphaproteobacteria</taxon>
        <taxon>Hyphomicrobiales</taxon>
        <taxon>Nitrobacteraceae</taxon>
        <taxon>Bradyrhizobium</taxon>
    </lineage>
</organism>
<gene>
    <name evidence="2" type="ORF">GPL20_19185</name>
</gene>
<dbReference type="Proteomes" id="UP000449969">
    <property type="component" value="Unassembled WGS sequence"/>
</dbReference>
<dbReference type="EMBL" id="WQNE01000015">
    <property type="protein sequence ID" value="MVT75129.1"/>
    <property type="molecule type" value="Genomic_DNA"/>
</dbReference>
<name>A0A844TEX8_9BRAD</name>
<feature type="domain" description="DUF6894" evidence="1">
    <location>
        <begin position="2"/>
        <end position="49"/>
    </location>
</feature>
<evidence type="ECO:0000313" key="3">
    <source>
        <dbReference type="Proteomes" id="UP000449969"/>
    </source>
</evidence>
<evidence type="ECO:0000313" key="2">
    <source>
        <dbReference type="EMBL" id="MVT75129.1"/>
    </source>
</evidence>
<dbReference type="AlphaFoldDB" id="A0A844TEX8"/>
<dbReference type="InterPro" id="IPR054189">
    <property type="entry name" value="DUF6894"/>
</dbReference>
<dbReference type="OrthoDB" id="8253691at2"/>
<dbReference type="Pfam" id="PF21834">
    <property type="entry name" value="DUF6894"/>
    <property type="match status" value="1"/>
</dbReference>
<accession>A0A844TEX8</accession>
<proteinExistence type="predicted"/>
<keyword evidence="3" id="KW-1185">Reference proteome</keyword>
<protein>
    <recommendedName>
        <fullName evidence="1">DUF6894 domain-containing protein</fullName>
    </recommendedName>
</protein>
<comment type="caution">
    <text evidence="2">The sequence shown here is derived from an EMBL/GenBank/DDBJ whole genome shotgun (WGS) entry which is preliminary data.</text>
</comment>
<sequence>MRFFFHIADKYGLSADGVGCEYAEQDAAVLHARRLAAELAKSGEFFRGSVVLVARATMPAPGCASENGAATSVGRP</sequence>
<dbReference type="RefSeq" id="WP_157331067.1">
    <property type="nucleotide sequence ID" value="NZ_JANADL010000008.1"/>
</dbReference>
<evidence type="ECO:0000259" key="1">
    <source>
        <dbReference type="Pfam" id="PF21834"/>
    </source>
</evidence>
<reference evidence="2 3" key="1">
    <citation type="submission" date="2019-12" db="EMBL/GenBank/DDBJ databases">
        <title>Draft genome sequences Bradyrhizobium cajani AMBPC1010, Bradyrhizobium pachyrhizi AMBPC1040 and Bradyrhizobium yuanmingense ALSPC3051, three plant growth promoting strains isolated from nodules of Cajanus cajan L. in Dominican Republic.</title>
        <authorList>
            <person name="Flores-Felix J.D."/>
            <person name="Araujo J."/>
            <person name="Diaz-Alcantara C."/>
            <person name="Gonzalez-Andres F."/>
            <person name="Velazquez E."/>
        </authorList>
    </citation>
    <scope>NUCLEOTIDE SEQUENCE [LARGE SCALE GENOMIC DNA]</scope>
    <source>
        <strain evidence="2 3">1010</strain>
    </source>
</reference>